<reference evidence="2" key="1">
    <citation type="journal article" date="2015" name="Nature">
        <title>Complex archaea that bridge the gap between prokaryotes and eukaryotes.</title>
        <authorList>
            <person name="Spang A."/>
            <person name="Saw J.H."/>
            <person name="Jorgensen S.L."/>
            <person name="Zaremba-Niedzwiedzka K."/>
            <person name="Martijn J."/>
            <person name="Lind A.E."/>
            <person name="van Eijk R."/>
            <person name="Schleper C."/>
            <person name="Guy L."/>
            <person name="Ettema T.J."/>
        </authorList>
    </citation>
    <scope>NUCLEOTIDE SEQUENCE</scope>
</reference>
<organism evidence="2">
    <name type="scientific">marine sediment metagenome</name>
    <dbReference type="NCBI Taxonomy" id="412755"/>
    <lineage>
        <taxon>unclassified sequences</taxon>
        <taxon>metagenomes</taxon>
        <taxon>ecological metagenomes</taxon>
    </lineage>
</organism>
<sequence length="110" mass="12874">MEHEKVLAVDFRDSIDEASIIIYLIHYMLFQDSHHIFLYLFGDIAFVPIEVLLVSLIIHKMLEVKEKKAILEKLSMLVGVFFSEIGQESISFIRRGIFNTGKCFQIIRKR</sequence>
<proteinExistence type="predicted"/>
<evidence type="ECO:0000313" key="2">
    <source>
        <dbReference type="EMBL" id="KKL50448.1"/>
    </source>
</evidence>
<dbReference type="AlphaFoldDB" id="A0A0F9CM85"/>
<keyword evidence="1" id="KW-0812">Transmembrane</keyword>
<name>A0A0F9CM85_9ZZZZ</name>
<evidence type="ECO:0000256" key="1">
    <source>
        <dbReference type="SAM" id="Phobius"/>
    </source>
</evidence>
<accession>A0A0F9CM85</accession>
<keyword evidence="1" id="KW-1133">Transmembrane helix</keyword>
<keyword evidence="1" id="KW-0472">Membrane</keyword>
<gene>
    <name evidence="2" type="ORF">LCGC14_2305390</name>
</gene>
<feature type="transmembrane region" description="Helical" evidence="1">
    <location>
        <begin position="36"/>
        <end position="58"/>
    </location>
</feature>
<comment type="caution">
    <text evidence="2">The sequence shown here is derived from an EMBL/GenBank/DDBJ whole genome shotgun (WGS) entry which is preliminary data.</text>
</comment>
<protein>
    <submittedName>
        <fullName evidence="2">Uncharacterized protein</fullName>
    </submittedName>
</protein>
<dbReference type="EMBL" id="LAZR01032593">
    <property type="protein sequence ID" value="KKL50448.1"/>
    <property type="molecule type" value="Genomic_DNA"/>
</dbReference>